<dbReference type="AlphaFoldDB" id="A0A8J8W9E0"/>
<comment type="similarity">
    <text evidence="1">Belongs to the enoyl-CoA hydratase/isomerase family.</text>
</comment>
<evidence type="ECO:0000313" key="2">
    <source>
        <dbReference type="EMBL" id="KAF7720177.1"/>
    </source>
</evidence>
<organism evidence="2 3">
    <name type="scientific">Penicillium ucsense</name>
    <dbReference type="NCBI Taxonomy" id="2839758"/>
    <lineage>
        <taxon>Eukaryota</taxon>
        <taxon>Fungi</taxon>
        <taxon>Dikarya</taxon>
        <taxon>Ascomycota</taxon>
        <taxon>Pezizomycotina</taxon>
        <taxon>Eurotiomycetes</taxon>
        <taxon>Eurotiomycetidae</taxon>
        <taxon>Eurotiales</taxon>
        <taxon>Aspergillaceae</taxon>
        <taxon>Penicillium</taxon>
    </lineage>
</organism>
<dbReference type="Proteomes" id="UP000631181">
    <property type="component" value="Unassembled WGS sequence"/>
</dbReference>
<gene>
    <name evidence="2" type="ORF">PECM_000099</name>
</gene>
<dbReference type="Gene3D" id="3.90.226.10">
    <property type="entry name" value="2-enoyl-CoA Hydratase, Chain A, domain 1"/>
    <property type="match status" value="1"/>
</dbReference>
<dbReference type="PANTHER" id="PTHR43684:SF4">
    <property type="entry name" value="ENOYL-COA HYDRATASE_ISOMERASE FAMILY PROTEIN (AFU_ORTHOLOGUE AFUA_1G01890)"/>
    <property type="match status" value="1"/>
</dbReference>
<dbReference type="InterPro" id="IPR029045">
    <property type="entry name" value="ClpP/crotonase-like_dom_sf"/>
</dbReference>
<dbReference type="SUPFAM" id="SSF52096">
    <property type="entry name" value="ClpP/crotonase"/>
    <property type="match status" value="1"/>
</dbReference>
<evidence type="ECO:0000256" key="1">
    <source>
        <dbReference type="ARBA" id="ARBA00005254"/>
    </source>
</evidence>
<proteinExistence type="inferred from homology"/>
<evidence type="ECO:0000313" key="3">
    <source>
        <dbReference type="Proteomes" id="UP000631181"/>
    </source>
</evidence>
<keyword evidence="3" id="KW-1185">Reference proteome</keyword>
<dbReference type="CDD" id="cd06558">
    <property type="entry name" value="crotonase-like"/>
    <property type="match status" value="1"/>
</dbReference>
<dbReference type="OrthoDB" id="2018133at2759"/>
<comment type="caution">
    <text evidence="2">The sequence shown here is derived from an EMBL/GenBank/DDBJ whole genome shotgun (WGS) entry which is preliminary data.</text>
</comment>
<dbReference type="InterPro" id="IPR051053">
    <property type="entry name" value="ECH/Chromodomain_protein"/>
</dbReference>
<dbReference type="Pfam" id="PF00378">
    <property type="entry name" value="ECH_1"/>
    <property type="match status" value="1"/>
</dbReference>
<dbReference type="InterPro" id="IPR014748">
    <property type="entry name" value="Enoyl-CoA_hydra_C"/>
</dbReference>
<name>A0A8J8W9E0_9EURO</name>
<sequence>MPTSSCSIEIPVSYETLNLPHVKISHHPGGTSTATPVMILTLNRPEKYNAFTSEMANSLTEAYNIFNVDSRVKVVVLTGAGRMFCAGSDLDVGFGDGQGSAVEFRDMSVVPGGRVALAMHRCHKPTIAALQGSAVGVGMTMTLPAAVRICHEKSKYGFVFTRRGLTIESCASYFLPRLVGYSRAMHLITTGAVYPPSRKYFGDLFTEVLPDSGQVLIRALEMAEDMAKNVSPLASSMSRALMWRGPGSPEEAHLLESRIFHHMIGQKDYKEGVNAFLEKRSPRFEVDPGEKSAPSYPWWPSTDIALGPIVLKPSKL</sequence>
<dbReference type="Gene3D" id="1.10.12.10">
    <property type="entry name" value="Lyase 2-enoyl-coa Hydratase, Chain A, domain 2"/>
    <property type="match status" value="1"/>
</dbReference>
<dbReference type="EMBL" id="WIWV01000001">
    <property type="protein sequence ID" value="KAF7720177.1"/>
    <property type="molecule type" value="Genomic_DNA"/>
</dbReference>
<accession>A0A8J8W9E0</accession>
<dbReference type="InterPro" id="IPR001753">
    <property type="entry name" value="Enoyl-CoA_hydra/iso"/>
</dbReference>
<protein>
    <submittedName>
        <fullName evidence="2">Uncharacterized protein</fullName>
    </submittedName>
</protein>
<dbReference type="PANTHER" id="PTHR43684">
    <property type="match status" value="1"/>
</dbReference>
<reference evidence="2" key="1">
    <citation type="journal article" date="2020" name="Front. Microbiol.">
        <title>Gene regulatory networks of Penicillium echinulatum 2HH and Penicillium oxalicum 114-2 inferred by a computational biology approach.</title>
        <authorList>
            <person name="Lenz A.R."/>
            <person name="Galan-Vasquez E."/>
            <person name="Balbinot E."/>
            <person name="De Abreu F.P."/>
            <person name="De Oliveira N.S."/>
            <person name="Da Rosa L.O."/>
            <person name="De Avila E Silva S."/>
            <person name="Camassola M."/>
            <person name="Dillon A.J.P."/>
            <person name="Perez-Rueda E."/>
        </authorList>
    </citation>
    <scope>NUCLEOTIDE SEQUENCE</scope>
    <source>
        <strain evidence="2">S1M29</strain>
    </source>
</reference>